<evidence type="ECO:0000313" key="1">
    <source>
        <dbReference type="EMBL" id="TLD91076.1"/>
    </source>
</evidence>
<dbReference type="Pfam" id="PF09669">
    <property type="entry name" value="Phage_pRha"/>
    <property type="match status" value="1"/>
</dbReference>
<keyword evidence="2" id="KW-1185">Reference proteome</keyword>
<dbReference type="InterPro" id="IPR014054">
    <property type="entry name" value="Phage_regulatory_Rha"/>
</dbReference>
<dbReference type="RefSeq" id="WP_084584333.1">
    <property type="nucleotide sequence ID" value="NZ_JRPE02000027.1"/>
</dbReference>
<sequence>MRKNISNISIKINGREVIFEAKDKYILCSSLDVSRVFEKRHSDVLELINEKKKNNEIESFTERNFRLSKYVDKTGRTLPCYKLTRDGFSFIAMGLTGRKADSWKVLFIKAFNKMERMLKEYEEDFFLAHTQKEVFNLIYKTPCRNAILEEIKKQEEEKQAKCVKVNQYRIEEIFNGSEVKITTEIQLDFDKSVQYELNKPKIEKRMAEIEVYDMPVPENLRQRRIK</sequence>
<accession>A0A4U8SW28</accession>
<proteinExistence type="predicted"/>
<dbReference type="EMBL" id="JRPE02000027">
    <property type="protein sequence ID" value="TLD91076.1"/>
    <property type="molecule type" value="Genomic_DNA"/>
</dbReference>
<evidence type="ECO:0000313" key="2">
    <source>
        <dbReference type="Proteomes" id="UP000029921"/>
    </source>
</evidence>
<dbReference type="NCBIfam" id="TIGR02681">
    <property type="entry name" value="phage_pRha"/>
    <property type="match status" value="1"/>
</dbReference>
<reference evidence="1 2" key="1">
    <citation type="journal article" date="2014" name="Genome Announc.">
        <title>Draft genome sequences of eight enterohepatic helicobacter species isolated from both laboratory and wild rodents.</title>
        <authorList>
            <person name="Sheh A."/>
            <person name="Shen Z."/>
            <person name="Fox J.G."/>
        </authorList>
    </citation>
    <scope>NUCLEOTIDE SEQUENCE [LARGE SCALE GENOMIC DNA]</scope>
    <source>
        <strain evidence="1 2">MIT 96-1001</strain>
    </source>
</reference>
<organism evidence="1 2">
    <name type="scientific">Helicobacter magdeburgensis</name>
    <dbReference type="NCBI Taxonomy" id="471858"/>
    <lineage>
        <taxon>Bacteria</taxon>
        <taxon>Pseudomonadati</taxon>
        <taxon>Campylobacterota</taxon>
        <taxon>Epsilonproteobacteria</taxon>
        <taxon>Campylobacterales</taxon>
        <taxon>Helicobacteraceae</taxon>
        <taxon>Helicobacter</taxon>
    </lineage>
</organism>
<dbReference type="Proteomes" id="UP000029921">
    <property type="component" value="Unassembled WGS sequence"/>
</dbReference>
<dbReference type="AlphaFoldDB" id="A0A4U8SW28"/>
<comment type="caution">
    <text evidence="1">The sequence shown here is derived from an EMBL/GenBank/DDBJ whole genome shotgun (WGS) entry which is preliminary data.</text>
</comment>
<gene>
    <name evidence="1" type="ORF">LS74_010445</name>
</gene>
<protein>
    <submittedName>
        <fullName evidence="1">Phage regulatory protein</fullName>
    </submittedName>
</protein>
<name>A0A4U8SW28_9HELI</name>